<comment type="caution">
    <text evidence="2">The sequence shown here is derived from an EMBL/GenBank/DDBJ whole genome shotgun (WGS) entry which is preliminary data.</text>
</comment>
<gene>
    <name evidence="2" type="ORF">CROQUDRAFT_13135</name>
</gene>
<feature type="non-terminal residue" evidence="2">
    <location>
        <position position="148"/>
    </location>
</feature>
<protein>
    <recommendedName>
        <fullName evidence="1">CxC1-like cysteine cluster associated with KDZ transposases domain-containing protein</fullName>
    </recommendedName>
</protein>
<dbReference type="EMBL" id="MU167593">
    <property type="protein sequence ID" value="KAG0139430.1"/>
    <property type="molecule type" value="Genomic_DNA"/>
</dbReference>
<dbReference type="PANTHER" id="PTHR33096">
    <property type="entry name" value="CXC2 DOMAIN-CONTAINING PROTEIN"/>
    <property type="match status" value="1"/>
</dbReference>
<dbReference type="Pfam" id="PF18802">
    <property type="entry name" value="CxC1"/>
    <property type="match status" value="1"/>
</dbReference>
<dbReference type="Proteomes" id="UP000886653">
    <property type="component" value="Unassembled WGS sequence"/>
</dbReference>
<evidence type="ECO:0000313" key="2">
    <source>
        <dbReference type="EMBL" id="KAG0139430.1"/>
    </source>
</evidence>
<dbReference type="InterPro" id="IPR041320">
    <property type="entry name" value="CxC1"/>
</dbReference>
<evidence type="ECO:0000259" key="1">
    <source>
        <dbReference type="Pfam" id="PF18802"/>
    </source>
</evidence>
<organism evidence="2 3">
    <name type="scientific">Cronartium quercuum f. sp. fusiforme G11</name>
    <dbReference type="NCBI Taxonomy" id="708437"/>
    <lineage>
        <taxon>Eukaryota</taxon>
        <taxon>Fungi</taxon>
        <taxon>Dikarya</taxon>
        <taxon>Basidiomycota</taxon>
        <taxon>Pucciniomycotina</taxon>
        <taxon>Pucciniomycetes</taxon>
        <taxon>Pucciniales</taxon>
        <taxon>Coleosporiaceae</taxon>
        <taxon>Cronartium</taxon>
    </lineage>
</organism>
<name>A0A9P6N8S0_9BASI</name>
<feature type="non-terminal residue" evidence="2">
    <location>
        <position position="1"/>
    </location>
</feature>
<sequence>LIQTVKAKEYAQKQLEFEKQWAQVEDILTAVFLECQHHTENWTTAASYLTNQLTCNCQSQTERNVDLIDIHARHSNYVLTFCKCIPDPICLLYIEYLASSPQEPHTAFSVPFVQLHYWLWQTTSIPTNGFIEGMTNFINDRSHSPLLA</sequence>
<proteinExistence type="predicted"/>
<accession>A0A9P6N8S0</accession>
<feature type="domain" description="CxC1-like cysteine cluster associated with KDZ transposases" evidence="1">
    <location>
        <begin position="41"/>
        <end position="142"/>
    </location>
</feature>
<dbReference type="OrthoDB" id="2506814at2759"/>
<keyword evidence="3" id="KW-1185">Reference proteome</keyword>
<dbReference type="AlphaFoldDB" id="A0A9P6N8S0"/>
<reference evidence="2" key="1">
    <citation type="submission" date="2013-11" db="EMBL/GenBank/DDBJ databases">
        <title>Genome sequence of the fusiform rust pathogen reveals effectors for host alternation and coevolution with pine.</title>
        <authorList>
            <consortium name="DOE Joint Genome Institute"/>
            <person name="Smith K."/>
            <person name="Pendleton A."/>
            <person name="Kubisiak T."/>
            <person name="Anderson C."/>
            <person name="Salamov A."/>
            <person name="Aerts A."/>
            <person name="Riley R."/>
            <person name="Clum A."/>
            <person name="Lindquist E."/>
            <person name="Ence D."/>
            <person name="Campbell M."/>
            <person name="Kronenberg Z."/>
            <person name="Feau N."/>
            <person name="Dhillon B."/>
            <person name="Hamelin R."/>
            <person name="Burleigh J."/>
            <person name="Smith J."/>
            <person name="Yandell M."/>
            <person name="Nelson C."/>
            <person name="Grigoriev I."/>
            <person name="Davis J."/>
        </authorList>
    </citation>
    <scope>NUCLEOTIDE SEQUENCE</scope>
    <source>
        <strain evidence="2">G11</strain>
    </source>
</reference>
<dbReference type="PANTHER" id="PTHR33096:SF1">
    <property type="entry name" value="CXC1-LIKE CYSTEINE CLUSTER ASSOCIATED WITH KDZ TRANSPOSASES DOMAIN-CONTAINING PROTEIN"/>
    <property type="match status" value="1"/>
</dbReference>
<evidence type="ECO:0000313" key="3">
    <source>
        <dbReference type="Proteomes" id="UP000886653"/>
    </source>
</evidence>